<evidence type="ECO:0000313" key="1">
    <source>
        <dbReference type="EMBL" id="MCQ5154411.1"/>
    </source>
</evidence>
<dbReference type="EMBL" id="JANGCN010000068">
    <property type="protein sequence ID" value="MCQ5154411.1"/>
    <property type="molecule type" value="Genomic_DNA"/>
</dbReference>
<sequence>MRIYEILKKTSPEDVISKIKLHYGNKYIDLYKDLFFDLLNMNPTYNGQKLCIFITAYIQNENDDIRKLEIFDENDSTIDFDVSAYELSSKTIYSIASSPYADFLNYTIDEETLRRYSFPTILAHCFYEITSYGFEDNV</sequence>
<comment type="caution">
    <text evidence="1">The sequence shown here is derived from an EMBL/GenBank/DDBJ whole genome shotgun (WGS) entry which is preliminary data.</text>
</comment>
<gene>
    <name evidence="1" type="ORF">NE632_14030</name>
</gene>
<evidence type="ECO:0000313" key="2">
    <source>
        <dbReference type="Proteomes" id="UP001206236"/>
    </source>
</evidence>
<protein>
    <submittedName>
        <fullName evidence="1">Uncharacterized protein</fullName>
    </submittedName>
</protein>
<proteinExistence type="predicted"/>
<organism evidence="1 2">
    <name type="scientific">Ruminococcus bicirculans</name>
    <name type="common">ex Wegman et al. 2014</name>
    <dbReference type="NCBI Taxonomy" id="1160721"/>
    <lineage>
        <taxon>Bacteria</taxon>
        <taxon>Bacillati</taxon>
        <taxon>Bacillota</taxon>
        <taxon>Clostridia</taxon>
        <taxon>Eubacteriales</taxon>
        <taxon>Oscillospiraceae</taxon>
        <taxon>Ruminococcus</taxon>
    </lineage>
</organism>
<dbReference type="InterPro" id="IPR046687">
    <property type="entry name" value="DUF6557"/>
</dbReference>
<name>A0AAW5KMI8_9FIRM</name>
<reference evidence="1" key="1">
    <citation type="submission" date="2022-06" db="EMBL/GenBank/DDBJ databases">
        <title>Isolation of gut microbiota from human fecal samples.</title>
        <authorList>
            <person name="Pamer E.G."/>
            <person name="Barat B."/>
            <person name="Waligurski E."/>
            <person name="Medina S."/>
            <person name="Paddock L."/>
            <person name="Mostad J."/>
        </authorList>
    </citation>
    <scope>NUCLEOTIDE SEQUENCE</scope>
    <source>
        <strain evidence="1">DFI.5.57</strain>
    </source>
</reference>
<dbReference type="Proteomes" id="UP001206236">
    <property type="component" value="Unassembled WGS sequence"/>
</dbReference>
<dbReference type="RefSeq" id="WP_117928388.1">
    <property type="nucleotide sequence ID" value="NZ_JANGCN010000068.1"/>
</dbReference>
<accession>A0AAW5KMI8</accession>
<dbReference type="Pfam" id="PF20194">
    <property type="entry name" value="DUF6557"/>
    <property type="match status" value="1"/>
</dbReference>
<dbReference type="AlphaFoldDB" id="A0AAW5KMI8"/>